<feature type="region of interest" description="Disordered" evidence="1">
    <location>
        <begin position="95"/>
        <end position="125"/>
    </location>
</feature>
<comment type="caution">
    <text evidence="2">The sequence shown here is derived from an EMBL/GenBank/DDBJ whole genome shotgun (WGS) entry which is preliminary data.</text>
</comment>
<dbReference type="OrthoDB" id="9891266at2"/>
<dbReference type="EMBL" id="AMRK01000008">
    <property type="protein sequence ID" value="EKE69965.1"/>
    <property type="molecule type" value="Genomic_DNA"/>
</dbReference>
<dbReference type="Proteomes" id="UP000006762">
    <property type="component" value="Unassembled WGS sequence"/>
</dbReference>
<evidence type="ECO:0000313" key="2">
    <source>
        <dbReference type="EMBL" id="EKE69965.1"/>
    </source>
</evidence>
<keyword evidence="3" id="KW-1185">Reference proteome</keyword>
<sequence>MNTAIKMFDDSAFAEMARAAQSIEQMHTRLSEAIPPDFANRLSSQFQGFDLKNTIQWPEGLSDQIANSFSVPNPPALTSLSDSLAETAERMRRSLAVPTLIRPTPEEVASPNTETAPPPRNKGGRPSYAWRYVGMELFAMDLLRRGEEKSRHGCAKRLVATFGFTPSHNTWVEKSGLIVFGNSERAAIDRLSEYLKNFII</sequence>
<organism evidence="2 3">
    <name type="scientific">Celeribacter baekdonensis B30</name>
    <dbReference type="NCBI Taxonomy" id="1208323"/>
    <lineage>
        <taxon>Bacteria</taxon>
        <taxon>Pseudomonadati</taxon>
        <taxon>Pseudomonadota</taxon>
        <taxon>Alphaproteobacteria</taxon>
        <taxon>Rhodobacterales</taxon>
        <taxon>Roseobacteraceae</taxon>
        <taxon>Celeribacter</taxon>
    </lineage>
</organism>
<gene>
    <name evidence="2" type="ORF">B30_13799</name>
</gene>
<name>K2JXH6_9RHOB</name>
<reference evidence="2 3" key="1">
    <citation type="submission" date="2012-09" db="EMBL/GenBank/DDBJ databases">
        <title>Celeribacter baekdonensis B30 Genome Sequencing.</title>
        <authorList>
            <person name="Wang W."/>
        </authorList>
    </citation>
    <scope>NUCLEOTIDE SEQUENCE [LARGE SCALE GENOMIC DNA]</scope>
    <source>
        <strain evidence="2 3">B30</strain>
    </source>
</reference>
<evidence type="ECO:0000313" key="3">
    <source>
        <dbReference type="Proteomes" id="UP000006762"/>
    </source>
</evidence>
<dbReference type="STRING" id="1208323.B30_13799"/>
<protein>
    <submittedName>
        <fullName evidence="2">Uncharacterized protein</fullName>
    </submittedName>
</protein>
<accession>K2JXH6</accession>
<dbReference type="RefSeq" id="WP_009572724.1">
    <property type="nucleotide sequence ID" value="NZ_AMRK01000008.1"/>
</dbReference>
<evidence type="ECO:0000256" key="1">
    <source>
        <dbReference type="SAM" id="MobiDB-lite"/>
    </source>
</evidence>
<dbReference type="AlphaFoldDB" id="K2JXH6"/>
<proteinExistence type="predicted"/>